<evidence type="ECO:0000313" key="3">
    <source>
        <dbReference type="Proteomes" id="UP000239549"/>
    </source>
</evidence>
<evidence type="ECO:0000313" key="2">
    <source>
        <dbReference type="EMBL" id="GBF31995.1"/>
    </source>
</evidence>
<dbReference type="Gene3D" id="1.10.3210.10">
    <property type="entry name" value="Hypothetical protein af1432"/>
    <property type="match status" value="1"/>
</dbReference>
<dbReference type="InterPro" id="IPR037522">
    <property type="entry name" value="HD_GYP_dom"/>
</dbReference>
<dbReference type="InterPro" id="IPR052020">
    <property type="entry name" value="Cyclic_di-GMP/3'3'-cGAMP_PDE"/>
</dbReference>
<organism evidence="2 3">
    <name type="scientific">Desulfocucumis palustris</name>
    <dbReference type="NCBI Taxonomy" id="1898651"/>
    <lineage>
        <taxon>Bacteria</taxon>
        <taxon>Bacillati</taxon>
        <taxon>Bacillota</taxon>
        <taxon>Clostridia</taxon>
        <taxon>Eubacteriales</taxon>
        <taxon>Desulfocucumaceae</taxon>
        <taxon>Desulfocucumis</taxon>
    </lineage>
</organism>
<dbReference type="InterPro" id="IPR003607">
    <property type="entry name" value="HD/PDEase_dom"/>
</dbReference>
<dbReference type="PANTHER" id="PTHR45228:SF9">
    <property type="entry name" value="3'3'-CGAMP-SPECIFIC PHOSPHODIESTERASE 2"/>
    <property type="match status" value="1"/>
</dbReference>
<dbReference type="SMART" id="SM00065">
    <property type="entry name" value="GAF"/>
    <property type="match status" value="1"/>
</dbReference>
<proteinExistence type="predicted"/>
<comment type="caution">
    <text evidence="2">The sequence shown here is derived from an EMBL/GenBank/DDBJ whole genome shotgun (WGS) entry which is preliminary data.</text>
</comment>
<reference evidence="3" key="1">
    <citation type="submission" date="2018-02" db="EMBL/GenBank/DDBJ databases">
        <title>Genome sequence of Desulfocucumis palustris strain NAW-5.</title>
        <authorList>
            <person name="Watanabe M."/>
            <person name="Kojima H."/>
            <person name="Fukui M."/>
        </authorList>
    </citation>
    <scope>NUCLEOTIDE SEQUENCE [LARGE SCALE GENOMIC DNA]</scope>
    <source>
        <strain evidence="3">NAW-5</strain>
    </source>
</reference>
<dbReference type="EMBL" id="BFAV01000016">
    <property type="protein sequence ID" value="GBF31995.1"/>
    <property type="molecule type" value="Genomic_DNA"/>
</dbReference>
<accession>A0A2L2X754</accession>
<keyword evidence="3" id="KW-1185">Reference proteome</keyword>
<dbReference type="Pfam" id="PF13487">
    <property type="entry name" value="HD_5"/>
    <property type="match status" value="1"/>
</dbReference>
<gene>
    <name evidence="2" type="ORF">DCCM_0186</name>
</gene>
<dbReference type="SMART" id="SM00471">
    <property type="entry name" value="HDc"/>
    <property type="match status" value="1"/>
</dbReference>
<feature type="domain" description="HD-GYP" evidence="1">
    <location>
        <begin position="190"/>
        <end position="387"/>
    </location>
</feature>
<dbReference type="AlphaFoldDB" id="A0A2L2X754"/>
<name>A0A2L2X754_9FIRM</name>
<dbReference type="CDD" id="cd00077">
    <property type="entry name" value="HDc"/>
    <property type="match status" value="1"/>
</dbReference>
<dbReference type="Proteomes" id="UP000239549">
    <property type="component" value="Unassembled WGS sequence"/>
</dbReference>
<protein>
    <submittedName>
        <fullName evidence="2">Response regulator</fullName>
    </submittedName>
</protein>
<evidence type="ECO:0000259" key="1">
    <source>
        <dbReference type="PROSITE" id="PS51832"/>
    </source>
</evidence>
<dbReference type="SUPFAM" id="SSF109604">
    <property type="entry name" value="HD-domain/PDEase-like"/>
    <property type="match status" value="1"/>
</dbReference>
<dbReference type="Pfam" id="PF01590">
    <property type="entry name" value="GAF"/>
    <property type="match status" value="1"/>
</dbReference>
<dbReference type="InterPro" id="IPR003018">
    <property type="entry name" value="GAF"/>
</dbReference>
<dbReference type="PANTHER" id="PTHR45228">
    <property type="entry name" value="CYCLIC DI-GMP PHOSPHODIESTERASE TM_0186-RELATED"/>
    <property type="match status" value="1"/>
</dbReference>
<dbReference type="PROSITE" id="PS51832">
    <property type="entry name" value="HD_GYP"/>
    <property type="match status" value="1"/>
</dbReference>
<sequence length="392" mass="44768">MFNRGVKMHETYDLQFGPKPRKRINSRELLELIFGYVARMANEKNLDNLLMMMADLGKDMIVADRCTLWLLDREKNELWTRVAHGVNEIRIPANTGLVGYSIDHDQPLFIDNAYNDHRFNPDVDKKTGYRTKAIIVIPLKNSEGETIGAYQAINKMTRSKKFTSKDLEYLTLAASYSGKSLEAALLNKEIEETQKEIIFTMGEIGESRSKETGNHIKRVAEYSKILALKYGMDETEAELLRIASPMHDIGKVAIPDSILKKPGKLTDEEFDTMKTHTQVGYNLLKGSSRRILKAAAIVARQHHEKWNGRGYPDGVSGEQIHIYGRVTAIADVFDALGSDRCYKKAWELDRILNLFKEEKGNHFDPVLVDLFLDNIGELVKIRDRYRDEIGEK</sequence>
<dbReference type="SUPFAM" id="SSF55781">
    <property type="entry name" value="GAF domain-like"/>
    <property type="match status" value="1"/>
</dbReference>
<dbReference type="InterPro" id="IPR029016">
    <property type="entry name" value="GAF-like_dom_sf"/>
</dbReference>
<dbReference type="Gene3D" id="3.30.450.40">
    <property type="match status" value="1"/>
</dbReference>